<sequence>MNSTGLSEVTLIRYDSGTINVPDMNGVVIPIESTMKIKPVQQSKDVIDWLKKIGSHFNQKNNGDYKNIRVKYNDDNSKTRTVTLHTNNIKLESLEKTFIKRSVINGFNSRLSTSYDSIDAEITEKLHEIL</sequence>
<dbReference type="EMBL" id="JTBC02000002">
    <property type="protein sequence ID" value="PNO69170.1"/>
    <property type="molecule type" value="Genomic_DNA"/>
</dbReference>
<gene>
    <name evidence="1" type="ORF">MC70_003820</name>
</gene>
<protein>
    <submittedName>
        <fullName evidence="1">Uncharacterized protein</fullName>
    </submittedName>
</protein>
<evidence type="ECO:0000313" key="1">
    <source>
        <dbReference type="EMBL" id="PNO69170.1"/>
    </source>
</evidence>
<reference evidence="2" key="1">
    <citation type="submission" date="2017-12" db="EMBL/GenBank/DDBJ databases">
        <title>FDA dAtabase for Regulatory Grade micrObial Sequences (FDA-ARGOS): Supporting development and validation of Infectious Disease Dx tests.</title>
        <authorList>
            <person name="Campos J."/>
            <person name="Goldberg B."/>
            <person name="Tallon L."/>
            <person name="Sadzewicz L."/>
            <person name="Sengamalay N."/>
            <person name="Ott S."/>
            <person name="Godinez A."/>
            <person name="Nagaraj S."/>
            <person name="Vavikolanu K."/>
            <person name="Vyas G."/>
            <person name="Nadendla S."/>
            <person name="Aluvathingal J."/>
            <person name="Geyer C."/>
            <person name="Nandy P."/>
            <person name="Hobson J."/>
            <person name="Sichtig H."/>
        </authorList>
    </citation>
    <scope>NUCLEOTIDE SEQUENCE [LARGE SCALE GENOMIC DNA]</scope>
    <source>
        <strain evidence="2">FDAARGOS_79</strain>
    </source>
</reference>
<name>A0AAP8TPF1_SERMA</name>
<organism evidence="1 2">
    <name type="scientific">Serratia marcescens</name>
    <dbReference type="NCBI Taxonomy" id="615"/>
    <lineage>
        <taxon>Bacteria</taxon>
        <taxon>Pseudomonadati</taxon>
        <taxon>Pseudomonadota</taxon>
        <taxon>Gammaproteobacteria</taxon>
        <taxon>Enterobacterales</taxon>
        <taxon>Yersiniaceae</taxon>
        <taxon>Serratia</taxon>
    </lineage>
</organism>
<dbReference type="Proteomes" id="UP000030378">
    <property type="component" value="Unassembled WGS sequence"/>
</dbReference>
<comment type="caution">
    <text evidence="1">The sequence shown here is derived from an EMBL/GenBank/DDBJ whole genome shotgun (WGS) entry which is preliminary data.</text>
</comment>
<dbReference type="AlphaFoldDB" id="A0AAP8TPF1"/>
<accession>A0AAP8TPF1</accession>
<proteinExistence type="predicted"/>
<evidence type="ECO:0000313" key="2">
    <source>
        <dbReference type="Proteomes" id="UP000030378"/>
    </source>
</evidence>